<dbReference type="EMBL" id="KB516707">
    <property type="protein sequence ID" value="EMP39399.1"/>
    <property type="molecule type" value="Genomic_DNA"/>
</dbReference>
<evidence type="ECO:0000313" key="2">
    <source>
        <dbReference type="EMBL" id="EMP39399.1"/>
    </source>
</evidence>
<accession>M7BQB4</accession>
<organism evidence="2 3">
    <name type="scientific">Chelonia mydas</name>
    <name type="common">Green sea-turtle</name>
    <name type="synonym">Chelonia agassizi</name>
    <dbReference type="NCBI Taxonomy" id="8469"/>
    <lineage>
        <taxon>Eukaryota</taxon>
        <taxon>Metazoa</taxon>
        <taxon>Chordata</taxon>
        <taxon>Craniata</taxon>
        <taxon>Vertebrata</taxon>
        <taxon>Euteleostomi</taxon>
        <taxon>Archelosauria</taxon>
        <taxon>Testudinata</taxon>
        <taxon>Testudines</taxon>
        <taxon>Cryptodira</taxon>
        <taxon>Durocryptodira</taxon>
        <taxon>Americhelydia</taxon>
        <taxon>Chelonioidea</taxon>
        <taxon>Cheloniidae</taxon>
        <taxon>Chelonia</taxon>
    </lineage>
</organism>
<evidence type="ECO:0000313" key="3">
    <source>
        <dbReference type="Proteomes" id="UP000031443"/>
    </source>
</evidence>
<feature type="region of interest" description="Disordered" evidence="1">
    <location>
        <begin position="36"/>
        <end position="113"/>
    </location>
</feature>
<dbReference type="AlphaFoldDB" id="M7BQB4"/>
<feature type="region of interest" description="Disordered" evidence="1">
    <location>
        <begin position="126"/>
        <end position="157"/>
    </location>
</feature>
<dbReference type="Proteomes" id="UP000031443">
    <property type="component" value="Unassembled WGS sequence"/>
</dbReference>
<evidence type="ECO:0000256" key="1">
    <source>
        <dbReference type="SAM" id="MobiDB-lite"/>
    </source>
</evidence>
<feature type="compositionally biased region" description="Low complexity" evidence="1">
    <location>
        <begin position="101"/>
        <end position="111"/>
    </location>
</feature>
<dbReference type="STRING" id="8469.M7BQB4"/>
<protein>
    <submittedName>
        <fullName evidence="2">Uncharacterized protein</fullName>
    </submittedName>
</protein>
<reference evidence="3" key="1">
    <citation type="journal article" date="2013" name="Nat. Genet.">
        <title>The draft genomes of soft-shell turtle and green sea turtle yield insights into the development and evolution of the turtle-specific body plan.</title>
        <authorList>
            <person name="Wang Z."/>
            <person name="Pascual-Anaya J."/>
            <person name="Zadissa A."/>
            <person name="Li W."/>
            <person name="Niimura Y."/>
            <person name="Huang Z."/>
            <person name="Li C."/>
            <person name="White S."/>
            <person name="Xiong Z."/>
            <person name="Fang D."/>
            <person name="Wang B."/>
            <person name="Ming Y."/>
            <person name="Chen Y."/>
            <person name="Zheng Y."/>
            <person name="Kuraku S."/>
            <person name="Pignatelli M."/>
            <person name="Herrero J."/>
            <person name="Beal K."/>
            <person name="Nozawa M."/>
            <person name="Li Q."/>
            <person name="Wang J."/>
            <person name="Zhang H."/>
            <person name="Yu L."/>
            <person name="Shigenobu S."/>
            <person name="Wang J."/>
            <person name="Liu J."/>
            <person name="Flicek P."/>
            <person name="Searle S."/>
            <person name="Wang J."/>
            <person name="Kuratani S."/>
            <person name="Yin Y."/>
            <person name="Aken B."/>
            <person name="Zhang G."/>
            <person name="Irie N."/>
        </authorList>
    </citation>
    <scope>NUCLEOTIDE SEQUENCE [LARGE SCALE GENOMIC DNA]</scope>
</reference>
<name>M7BQB4_CHEMY</name>
<keyword evidence="3" id="KW-1185">Reference proteome</keyword>
<gene>
    <name evidence="2" type="ORF">UY3_03382</name>
</gene>
<proteinExistence type="predicted"/>
<sequence>MYAKRLKSDLVKLCRQRGLRIGRPTKEQLIAQLEERDRLDAPIPVSRGSSPGEAAWAPVSVPSGSGQTAAEGILGSLLPMPGGGDGRSPANTEGILTPAASRGSSRRSSPSLERRWLEWERERKLRELENREKKQHDRERQRQHEEKQRQHELELARLRSSGAPAACLLPGCAPGSSFGGRLLSDSSPLALPH</sequence>